<dbReference type="GO" id="GO:0140311">
    <property type="term" value="F:protein sequestering activity"/>
    <property type="evidence" value="ECO:0007669"/>
    <property type="project" value="EnsemblFungi"/>
</dbReference>
<dbReference type="EMBL" id="KB446557">
    <property type="protein sequence ID" value="EME85241.1"/>
    <property type="molecule type" value="Genomic_DNA"/>
</dbReference>
<evidence type="ECO:0000256" key="10">
    <source>
        <dbReference type="ARBA" id="ARBA00047444"/>
    </source>
</evidence>
<dbReference type="GO" id="GO:0005634">
    <property type="term" value="C:nucleus"/>
    <property type="evidence" value="ECO:0007669"/>
    <property type="project" value="UniProtKB-SubCell"/>
</dbReference>
<dbReference type="GO" id="GO:0008143">
    <property type="term" value="F:poly(A) binding"/>
    <property type="evidence" value="ECO:0007669"/>
    <property type="project" value="EnsemblFungi"/>
</dbReference>
<keyword evidence="4" id="KW-0479">Metal-binding</keyword>
<dbReference type="AlphaFoldDB" id="M3AL05"/>
<evidence type="ECO:0000256" key="4">
    <source>
        <dbReference type="ARBA" id="ARBA00022723"/>
    </source>
</evidence>
<dbReference type="PROSITE" id="PS51471">
    <property type="entry name" value="FE2OG_OXY"/>
    <property type="match status" value="1"/>
</dbReference>
<comment type="subcellular location">
    <subcellularLocation>
        <location evidence="2">Nucleus</location>
    </subcellularLocation>
</comment>
<dbReference type="GO" id="GO:2000639">
    <property type="term" value="P:negative regulation of SREBP signaling pathway"/>
    <property type="evidence" value="ECO:0007669"/>
    <property type="project" value="EnsemblFungi"/>
</dbReference>
<evidence type="ECO:0000313" key="16">
    <source>
        <dbReference type="Proteomes" id="UP000016932"/>
    </source>
</evidence>
<dbReference type="Pfam" id="PF10637">
    <property type="entry name" value="Ofd1_CTDD"/>
    <property type="match status" value="1"/>
</dbReference>
<dbReference type="GO" id="GO:0031543">
    <property type="term" value="F:peptidyl-proline dioxygenase activity"/>
    <property type="evidence" value="ECO:0007669"/>
    <property type="project" value="EnsemblFungi"/>
</dbReference>
<dbReference type="GO" id="GO:0019826">
    <property type="term" value="F:oxygen sensor activity"/>
    <property type="evidence" value="ECO:0007669"/>
    <property type="project" value="EnsemblFungi"/>
</dbReference>
<comment type="cofactor">
    <cofactor evidence="1">
        <name>L-ascorbate</name>
        <dbReference type="ChEBI" id="CHEBI:38290"/>
    </cofactor>
</comment>
<feature type="region of interest" description="Disordered" evidence="13">
    <location>
        <begin position="1"/>
        <end position="24"/>
    </location>
</feature>
<keyword evidence="9" id="KW-0539">Nucleus</keyword>
<dbReference type="PANTHER" id="PTHR12117:SF0">
    <property type="entry name" value="PROLYL 3-HYDROXYLASE OGFOD1"/>
    <property type="match status" value="1"/>
</dbReference>
<dbReference type="eggNOG" id="KOG3844">
    <property type="taxonomic scope" value="Eukaryota"/>
</dbReference>
<sequence length="593" mass="66422">MKRKAEHAATSSPPGHSKKQATDGNGIRARFRGGLFDKDTVRGYADAYAKSKPYRHAVVSALINDDLLRSVRTEILDNIHFTPKETDIYKIHQSGDLANLDGLPASALEKLPSLLKLRDTLYSVDFRGWLSMVSGTGPLSGQKTDMAVNVYVPGCHLLCHDDVIGTRRVSYILYLTNPDKPWKAEWGGALRLYPTDEFKRQNGKVYRMPRSDWSKVIPPAWNQLSFFTVQPGESFHDVEEVYKRGTGEDDDDGGRVRMAISGWFHIPQEGEEGFEPGLEGMLVDQSSLRQLMGDPGDFDEPQNNWLSPDEESKAKESDGEEVELTEHDLQFLITYMTPNYLTPDTVEELNDIFTDESILQLTNFLSEKFSKALKESLDGTGLDGLAWSTSRPPHKDRYQYLHAQKPSGSSEDLPPLRKLLDVFLPSLAFRKWLALVTGLALRRSQAIARRFRKGLDYQLARGYEGENTQLEYTLCLTPTKGWAADEAAEDENGEDGNANKTEAEEEDNVGGYEMYMVSDIPDDDDPAVYQAAGDDEDDGILFSNPANWNTFSLVLRDEGTVKFVKYVSQSAPGDRIDISGCVEVEPEEDEDEA</sequence>
<evidence type="ECO:0000256" key="5">
    <source>
        <dbReference type="ARBA" id="ARBA00022896"/>
    </source>
</evidence>
<keyword evidence="8" id="KW-0408">Iron</keyword>
<dbReference type="OrthoDB" id="430522at2759"/>
<dbReference type="GO" id="GO:0006450">
    <property type="term" value="P:regulation of translational fidelity"/>
    <property type="evidence" value="ECO:0007669"/>
    <property type="project" value="EnsemblFungi"/>
</dbReference>
<dbReference type="Pfam" id="PF13661">
    <property type="entry name" value="2OG-FeII_Oxy_4"/>
    <property type="match status" value="1"/>
</dbReference>
<dbReference type="InterPro" id="IPR019601">
    <property type="entry name" value="Oxoglutarate/Fe-dep_Oase_C"/>
</dbReference>
<evidence type="ECO:0000256" key="13">
    <source>
        <dbReference type="SAM" id="MobiDB-lite"/>
    </source>
</evidence>
<dbReference type="InterPro" id="IPR043044">
    <property type="entry name" value="TPA1/Ofd1_C"/>
</dbReference>
<dbReference type="Gene3D" id="2.60.120.620">
    <property type="entry name" value="q2cbj1_9rhob like domain"/>
    <property type="match status" value="1"/>
</dbReference>
<keyword evidence="7" id="KW-0560">Oxidoreductase</keyword>
<name>M3AL05_PSEFD</name>
<evidence type="ECO:0000256" key="2">
    <source>
        <dbReference type="ARBA" id="ARBA00004123"/>
    </source>
</evidence>
<dbReference type="InterPro" id="IPR051842">
    <property type="entry name" value="uS12_prolyl_hydroxylase"/>
</dbReference>
<dbReference type="GO" id="GO:0031418">
    <property type="term" value="F:L-ascorbic acid binding"/>
    <property type="evidence" value="ECO:0007669"/>
    <property type="project" value="UniProtKB-KW"/>
</dbReference>
<evidence type="ECO:0000256" key="12">
    <source>
        <dbReference type="ARBA" id="ARBA00081607"/>
    </source>
</evidence>
<comment type="similarity">
    <text evidence="3">Belongs to the TPA1 family.</text>
</comment>
<dbReference type="FunFam" id="2.60.120.620:FF:000014">
    <property type="entry name" value="Prolyl 3,4-dihydroxylase TPA1"/>
    <property type="match status" value="1"/>
</dbReference>
<evidence type="ECO:0000313" key="15">
    <source>
        <dbReference type="EMBL" id="EME85241.1"/>
    </source>
</evidence>
<comment type="catalytic activity">
    <reaction evidence="10">
        <text>[ribosomal protein uS12]-L-proline + 2-oxoglutarate + O2 = [ribosomal protein uS12]-(3S)-3-hydroxy-L-proline + succinate + CO2</text>
        <dbReference type="Rhea" id="RHEA:54156"/>
        <dbReference type="Rhea" id="RHEA-COMP:13816"/>
        <dbReference type="Rhea" id="RHEA-COMP:13818"/>
        <dbReference type="ChEBI" id="CHEBI:15379"/>
        <dbReference type="ChEBI" id="CHEBI:16526"/>
        <dbReference type="ChEBI" id="CHEBI:16810"/>
        <dbReference type="ChEBI" id="CHEBI:30031"/>
        <dbReference type="ChEBI" id="CHEBI:50342"/>
        <dbReference type="ChEBI" id="CHEBI:85428"/>
    </reaction>
</comment>
<accession>M3AL05</accession>
<evidence type="ECO:0000256" key="9">
    <source>
        <dbReference type="ARBA" id="ARBA00023242"/>
    </source>
</evidence>
<keyword evidence="5" id="KW-0847">Vitamin C</keyword>
<dbReference type="InterPro" id="IPR039558">
    <property type="entry name" value="TPA1/OFD1_N"/>
</dbReference>
<evidence type="ECO:0000256" key="7">
    <source>
        <dbReference type="ARBA" id="ARBA00023002"/>
    </source>
</evidence>
<dbReference type="GO" id="GO:0005737">
    <property type="term" value="C:cytoplasm"/>
    <property type="evidence" value="ECO:0007669"/>
    <property type="project" value="TreeGrafter"/>
</dbReference>
<dbReference type="GO" id="GO:0006415">
    <property type="term" value="P:translational termination"/>
    <property type="evidence" value="ECO:0007669"/>
    <property type="project" value="EnsemblFungi"/>
</dbReference>
<keyword evidence="16" id="KW-1185">Reference proteome</keyword>
<reference evidence="15 16" key="1">
    <citation type="journal article" date="2012" name="PLoS Pathog.">
        <title>Diverse lifestyles and strategies of plant pathogenesis encoded in the genomes of eighteen Dothideomycetes fungi.</title>
        <authorList>
            <person name="Ohm R.A."/>
            <person name="Feau N."/>
            <person name="Henrissat B."/>
            <person name="Schoch C.L."/>
            <person name="Horwitz B.A."/>
            <person name="Barry K.W."/>
            <person name="Condon B.J."/>
            <person name="Copeland A.C."/>
            <person name="Dhillon B."/>
            <person name="Glaser F."/>
            <person name="Hesse C.N."/>
            <person name="Kosti I."/>
            <person name="LaButti K."/>
            <person name="Lindquist E.A."/>
            <person name="Lucas S."/>
            <person name="Salamov A.A."/>
            <person name="Bradshaw R.E."/>
            <person name="Ciuffetti L."/>
            <person name="Hamelin R.C."/>
            <person name="Kema G.H.J."/>
            <person name="Lawrence C."/>
            <person name="Scott J.A."/>
            <person name="Spatafora J.W."/>
            <person name="Turgeon B.G."/>
            <person name="de Wit P.J.G.M."/>
            <person name="Zhong S."/>
            <person name="Goodwin S.B."/>
            <person name="Grigoriev I.V."/>
        </authorList>
    </citation>
    <scope>NUCLEOTIDE SEQUENCE [LARGE SCALE GENOMIC DNA]</scope>
    <source>
        <strain evidence="15 16">CIRAD86</strain>
    </source>
</reference>
<dbReference type="Proteomes" id="UP000016932">
    <property type="component" value="Unassembled WGS sequence"/>
</dbReference>
<feature type="domain" description="Fe2OG dioxygenase" evidence="14">
    <location>
        <begin position="142"/>
        <end position="266"/>
    </location>
</feature>
<keyword evidence="6" id="KW-0223">Dioxygenase</keyword>
<dbReference type="InterPro" id="IPR006620">
    <property type="entry name" value="Pro_4_hyd_alph"/>
</dbReference>
<feature type="region of interest" description="Disordered" evidence="13">
    <location>
        <begin position="290"/>
        <end position="322"/>
    </location>
</feature>
<proteinExistence type="inferred from homology"/>
<dbReference type="GO" id="GO:0032436">
    <property type="term" value="P:positive regulation of proteasomal ubiquitin-dependent protein catabolic process"/>
    <property type="evidence" value="ECO:0007669"/>
    <property type="project" value="EnsemblFungi"/>
</dbReference>
<organism evidence="15 16">
    <name type="scientific">Pseudocercospora fijiensis (strain CIRAD86)</name>
    <name type="common">Black leaf streak disease fungus</name>
    <name type="synonym">Mycosphaerella fijiensis</name>
    <dbReference type="NCBI Taxonomy" id="383855"/>
    <lineage>
        <taxon>Eukaryota</taxon>
        <taxon>Fungi</taxon>
        <taxon>Dikarya</taxon>
        <taxon>Ascomycota</taxon>
        <taxon>Pezizomycotina</taxon>
        <taxon>Dothideomycetes</taxon>
        <taxon>Dothideomycetidae</taxon>
        <taxon>Mycosphaerellales</taxon>
        <taxon>Mycosphaerellaceae</taxon>
        <taxon>Pseudocercospora</taxon>
    </lineage>
</organism>
<dbReference type="Gene3D" id="3.60.130.20">
    <property type="entry name" value="Oxoglutarate/iron-dependent oxygenase, C-terminal degradation domain"/>
    <property type="match status" value="1"/>
</dbReference>
<dbReference type="KEGG" id="pfj:MYCFIDRAFT_46564"/>
<evidence type="ECO:0000256" key="11">
    <source>
        <dbReference type="ARBA" id="ARBA00051966"/>
    </source>
</evidence>
<dbReference type="STRING" id="383855.M3AL05"/>
<dbReference type="HOGENOM" id="CLU_017005_0_0_1"/>
<dbReference type="InterPro" id="IPR005123">
    <property type="entry name" value="Oxoglu/Fe-dep_dioxygenase_dom"/>
</dbReference>
<dbReference type="SMART" id="SM00702">
    <property type="entry name" value="P4Hc"/>
    <property type="match status" value="1"/>
</dbReference>
<dbReference type="GO" id="GO:0071456">
    <property type="term" value="P:cellular response to hypoxia"/>
    <property type="evidence" value="ECO:0007669"/>
    <property type="project" value="EnsemblFungi"/>
</dbReference>
<protein>
    <recommendedName>
        <fullName evidence="12">uS12 prolyl 3,4-dihydroxylase</fullName>
    </recommendedName>
</protein>
<dbReference type="GO" id="GO:0008198">
    <property type="term" value="F:ferrous iron binding"/>
    <property type="evidence" value="ECO:0007669"/>
    <property type="project" value="EnsemblFungi"/>
</dbReference>
<evidence type="ECO:0000256" key="3">
    <source>
        <dbReference type="ARBA" id="ARBA00007443"/>
    </source>
</evidence>
<evidence type="ECO:0000259" key="14">
    <source>
        <dbReference type="PROSITE" id="PS51471"/>
    </source>
</evidence>
<evidence type="ECO:0000256" key="8">
    <source>
        <dbReference type="ARBA" id="ARBA00023004"/>
    </source>
</evidence>
<evidence type="ECO:0000256" key="6">
    <source>
        <dbReference type="ARBA" id="ARBA00022964"/>
    </source>
</evidence>
<dbReference type="GO" id="GO:0000288">
    <property type="term" value="P:nuclear-transcribed mRNA catabolic process, deadenylation-dependent decay"/>
    <property type="evidence" value="ECO:0007669"/>
    <property type="project" value="EnsemblFungi"/>
</dbReference>
<gene>
    <name evidence="15" type="ORF">MYCFIDRAFT_46564</name>
</gene>
<dbReference type="VEuPathDB" id="FungiDB:MYCFIDRAFT_46564"/>
<dbReference type="PANTHER" id="PTHR12117">
    <property type="entry name" value="HISTONE ACETYLTRANSFERASE COMPLEX"/>
    <property type="match status" value="1"/>
</dbReference>
<comment type="catalytic activity">
    <reaction evidence="11">
        <text>[ribosomal protein uS12]-(3S)-3-hydroxy-L-proline + 2-oxoglutarate + O2 = [ribosomal protein uS12]-(3S)-3,4-dihydroxy-L-proline + succinate + CO2</text>
        <dbReference type="Rhea" id="RHEA:54160"/>
        <dbReference type="Rhea" id="RHEA-COMP:13817"/>
        <dbReference type="Rhea" id="RHEA-COMP:13818"/>
        <dbReference type="ChEBI" id="CHEBI:15379"/>
        <dbReference type="ChEBI" id="CHEBI:16526"/>
        <dbReference type="ChEBI" id="CHEBI:16810"/>
        <dbReference type="ChEBI" id="CHEBI:30031"/>
        <dbReference type="ChEBI" id="CHEBI:85428"/>
        <dbReference type="ChEBI" id="CHEBI:138052"/>
    </reaction>
</comment>
<dbReference type="GeneID" id="19339712"/>
<evidence type="ECO:0000256" key="1">
    <source>
        <dbReference type="ARBA" id="ARBA00001961"/>
    </source>
</evidence>
<dbReference type="GO" id="GO:0006449">
    <property type="term" value="P:regulation of translational termination"/>
    <property type="evidence" value="ECO:0007669"/>
    <property type="project" value="EnsemblFungi"/>
</dbReference>
<dbReference type="RefSeq" id="XP_007924263.1">
    <property type="nucleotide sequence ID" value="XM_007926072.1"/>
</dbReference>